<dbReference type="AlphaFoldDB" id="A0A916XPH5"/>
<accession>A0A916XPH5</accession>
<reference evidence="3" key="1">
    <citation type="journal article" date="2014" name="Int. J. Syst. Evol. Microbiol.">
        <title>Complete genome sequence of Corynebacterium casei LMG S-19264T (=DSM 44701T), isolated from a smear-ripened cheese.</title>
        <authorList>
            <consortium name="US DOE Joint Genome Institute (JGI-PGF)"/>
            <person name="Walter F."/>
            <person name="Albersmeier A."/>
            <person name="Kalinowski J."/>
            <person name="Ruckert C."/>
        </authorList>
    </citation>
    <scope>NUCLEOTIDE SEQUENCE</scope>
    <source>
        <strain evidence="3">CGMCC 1.10998</strain>
    </source>
</reference>
<organism evidence="3 4">
    <name type="scientific">Undibacterium terreum</name>
    <dbReference type="NCBI Taxonomy" id="1224302"/>
    <lineage>
        <taxon>Bacteria</taxon>
        <taxon>Pseudomonadati</taxon>
        <taxon>Pseudomonadota</taxon>
        <taxon>Betaproteobacteria</taxon>
        <taxon>Burkholderiales</taxon>
        <taxon>Oxalobacteraceae</taxon>
        <taxon>Undibacterium</taxon>
    </lineage>
</organism>
<comment type="similarity">
    <text evidence="1">Belongs to the ComF/GntX family.</text>
</comment>
<gene>
    <name evidence="3" type="ORF">GCM10011396_39730</name>
</gene>
<dbReference type="Proteomes" id="UP000637423">
    <property type="component" value="Unassembled WGS sequence"/>
</dbReference>
<reference evidence="3" key="2">
    <citation type="submission" date="2020-09" db="EMBL/GenBank/DDBJ databases">
        <authorList>
            <person name="Sun Q."/>
            <person name="Zhou Y."/>
        </authorList>
    </citation>
    <scope>NUCLEOTIDE SEQUENCE</scope>
    <source>
        <strain evidence="3">CGMCC 1.10998</strain>
    </source>
</reference>
<evidence type="ECO:0000313" key="4">
    <source>
        <dbReference type="Proteomes" id="UP000637423"/>
    </source>
</evidence>
<dbReference type="CDD" id="cd06223">
    <property type="entry name" value="PRTases_typeI"/>
    <property type="match status" value="1"/>
</dbReference>
<feature type="domain" description="Phosphoribosyltransferase" evidence="2">
    <location>
        <begin position="95"/>
        <end position="189"/>
    </location>
</feature>
<keyword evidence="4" id="KW-1185">Reference proteome</keyword>
<evidence type="ECO:0000259" key="2">
    <source>
        <dbReference type="Pfam" id="PF00156"/>
    </source>
</evidence>
<sequence length="194" mass="21023">MPVVDDAKGDSNAVCGACLRDAPAFDNTITACNYAAPLDQLVLNLKFGHQLALAPVFSSLLRDAILERRNAALPDILSIVPLGKARLAERGFNQALEIARPLARQLGIPLAAQLLQRARETAQQSGLHPDDRQKNVRNAFALAPEAMDSIKGRHVGIFDDVMTTGTTLNEIAAMLKRFGAEKVSNYVFARTLPH</sequence>
<dbReference type="Gene3D" id="3.40.50.2020">
    <property type="match status" value="1"/>
</dbReference>
<name>A0A916XPH5_9BURK</name>
<dbReference type="InterPro" id="IPR000836">
    <property type="entry name" value="PRTase_dom"/>
</dbReference>
<dbReference type="Pfam" id="PF00156">
    <property type="entry name" value="Pribosyltran"/>
    <property type="match status" value="1"/>
</dbReference>
<proteinExistence type="inferred from homology"/>
<evidence type="ECO:0000256" key="1">
    <source>
        <dbReference type="ARBA" id="ARBA00008007"/>
    </source>
</evidence>
<comment type="caution">
    <text evidence="3">The sequence shown here is derived from an EMBL/GenBank/DDBJ whole genome shotgun (WGS) entry which is preliminary data.</text>
</comment>
<dbReference type="PANTHER" id="PTHR47505">
    <property type="entry name" value="DNA UTILIZATION PROTEIN YHGH"/>
    <property type="match status" value="1"/>
</dbReference>
<evidence type="ECO:0000313" key="3">
    <source>
        <dbReference type="EMBL" id="GGC88559.1"/>
    </source>
</evidence>
<dbReference type="InterPro" id="IPR029057">
    <property type="entry name" value="PRTase-like"/>
</dbReference>
<dbReference type="PANTHER" id="PTHR47505:SF1">
    <property type="entry name" value="DNA UTILIZATION PROTEIN YHGH"/>
    <property type="match status" value="1"/>
</dbReference>
<dbReference type="InterPro" id="IPR051910">
    <property type="entry name" value="ComF/GntX_DNA_util-trans"/>
</dbReference>
<protein>
    <recommendedName>
        <fullName evidence="2">Phosphoribosyltransferase domain-containing protein</fullName>
    </recommendedName>
</protein>
<dbReference type="SUPFAM" id="SSF53271">
    <property type="entry name" value="PRTase-like"/>
    <property type="match status" value="1"/>
</dbReference>
<dbReference type="EMBL" id="BMED01000004">
    <property type="protein sequence ID" value="GGC88559.1"/>
    <property type="molecule type" value="Genomic_DNA"/>
</dbReference>